<dbReference type="EMBL" id="FOLM01000009">
    <property type="protein sequence ID" value="SFD09572.1"/>
    <property type="molecule type" value="Genomic_DNA"/>
</dbReference>
<evidence type="ECO:0000313" key="3">
    <source>
        <dbReference type="Proteomes" id="UP000199207"/>
    </source>
</evidence>
<feature type="compositionally biased region" description="Basic and acidic residues" evidence="1">
    <location>
        <begin position="13"/>
        <end position="33"/>
    </location>
</feature>
<evidence type="ECO:0000256" key="1">
    <source>
        <dbReference type="SAM" id="MobiDB-lite"/>
    </source>
</evidence>
<organism evidence="2 3">
    <name type="scientific">Streptomyces aidingensis</name>
    <dbReference type="NCBI Taxonomy" id="910347"/>
    <lineage>
        <taxon>Bacteria</taxon>
        <taxon>Bacillati</taxon>
        <taxon>Actinomycetota</taxon>
        <taxon>Actinomycetes</taxon>
        <taxon>Kitasatosporales</taxon>
        <taxon>Streptomycetaceae</taxon>
        <taxon>Streptomyces</taxon>
    </lineage>
</organism>
<accession>A0A1I1PIP4</accession>
<evidence type="ECO:0000313" key="2">
    <source>
        <dbReference type="EMBL" id="SFD09572.1"/>
    </source>
</evidence>
<gene>
    <name evidence="2" type="ORF">SAMN05421773_109208</name>
</gene>
<protein>
    <submittedName>
        <fullName evidence="2">Uncharacterized protein</fullName>
    </submittedName>
</protein>
<dbReference type="Proteomes" id="UP000199207">
    <property type="component" value="Unassembled WGS sequence"/>
</dbReference>
<keyword evidence="3" id="KW-1185">Reference proteome</keyword>
<name>A0A1I1PIP4_9ACTN</name>
<feature type="region of interest" description="Disordered" evidence="1">
    <location>
        <begin position="1"/>
        <end position="41"/>
    </location>
</feature>
<dbReference type="STRING" id="910347.SAMN05421773_109208"/>
<proteinExistence type="predicted"/>
<sequence>MNAAGNCSLTDAGRGEAESGPRAPWEEAGRGADRQAMNEARQAGGAVIEAFRQVCATGTAEQREKAVALVDENRKRLYPILAGSE</sequence>
<dbReference type="AlphaFoldDB" id="A0A1I1PIP4"/>
<dbReference type="OrthoDB" id="1683430at2"/>
<dbReference type="RefSeq" id="WP_093839816.1">
    <property type="nucleotide sequence ID" value="NZ_FOLM01000009.1"/>
</dbReference>
<reference evidence="2 3" key="1">
    <citation type="submission" date="2016-10" db="EMBL/GenBank/DDBJ databases">
        <authorList>
            <person name="de Groot N.N."/>
        </authorList>
    </citation>
    <scope>NUCLEOTIDE SEQUENCE [LARGE SCALE GENOMIC DNA]</scope>
    <source>
        <strain evidence="2 3">CGMCC 4.5739</strain>
    </source>
</reference>